<dbReference type="InterPro" id="IPR036188">
    <property type="entry name" value="FAD/NAD-bd_sf"/>
</dbReference>
<evidence type="ECO:0000256" key="2">
    <source>
        <dbReference type="ARBA" id="ARBA00022630"/>
    </source>
</evidence>
<evidence type="ECO:0000256" key="4">
    <source>
        <dbReference type="ARBA" id="ARBA00023002"/>
    </source>
</evidence>
<evidence type="ECO:0000256" key="5">
    <source>
        <dbReference type="ARBA" id="ARBA00023033"/>
    </source>
</evidence>
<evidence type="ECO:0000256" key="3">
    <source>
        <dbReference type="ARBA" id="ARBA00022827"/>
    </source>
</evidence>
<gene>
    <name evidence="7" type="ORF">B0H15DRAFT_775906</name>
</gene>
<name>A0AAD6U8N6_9AGAR</name>
<evidence type="ECO:0000256" key="1">
    <source>
        <dbReference type="ARBA" id="ARBA00007992"/>
    </source>
</evidence>
<comment type="caution">
    <text evidence="7">The sequence shown here is derived from an EMBL/GenBank/DDBJ whole genome shotgun (WGS) entry which is preliminary data.</text>
</comment>
<dbReference type="SUPFAM" id="SSF51905">
    <property type="entry name" value="FAD/NAD(P)-binding domain"/>
    <property type="match status" value="1"/>
</dbReference>
<dbReference type="GO" id="GO:0071949">
    <property type="term" value="F:FAD binding"/>
    <property type="evidence" value="ECO:0007669"/>
    <property type="project" value="InterPro"/>
</dbReference>
<keyword evidence="3" id="KW-0274">FAD</keyword>
<keyword evidence="4" id="KW-0560">Oxidoreductase</keyword>
<dbReference type="EMBL" id="JARJCN010000014">
    <property type="protein sequence ID" value="KAJ7094455.1"/>
    <property type="molecule type" value="Genomic_DNA"/>
</dbReference>
<protein>
    <recommendedName>
        <fullName evidence="6">FAD-binding domain-containing protein</fullName>
    </recommendedName>
</protein>
<comment type="similarity">
    <text evidence="1">Belongs to the paxM FAD-dependent monooxygenase family.</text>
</comment>
<dbReference type="PANTHER" id="PTHR13789">
    <property type="entry name" value="MONOOXYGENASE"/>
    <property type="match status" value="1"/>
</dbReference>
<keyword evidence="8" id="KW-1185">Reference proteome</keyword>
<dbReference type="PROSITE" id="PS51257">
    <property type="entry name" value="PROKAR_LIPOPROTEIN"/>
    <property type="match status" value="1"/>
</dbReference>
<dbReference type="Proteomes" id="UP001222325">
    <property type="component" value="Unassembled WGS sequence"/>
</dbReference>
<evidence type="ECO:0000313" key="7">
    <source>
        <dbReference type="EMBL" id="KAJ7094455.1"/>
    </source>
</evidence>
<dbReference type="PRINTS" id="PR00420">
    <property type="entry name" value="RNGMNOXGNASE"/>
</dbReference>
<dbReference type="Pfam" id="PF01494">
    <property type="entry name" value="FAD_binding_3"/>
    <property type="match status" value="1"/>
</dbReference>
<dbReference type="InterPro" id="IPR050493">
    <property type="entry name" value="FAD-dep_Monooxygenase_BioMet"/>
</dbReference>
<evidence type="ECO:0000259" key="6">
    <source>
        <dbReference type="Pfam" id="PF01494"/>
    </source>
</evidence>
<keyword evidence="5" id="KW-0503">Monooxygenase</keyword>
<accession>A0AAD6U8N6</accession>
<dbReference type="InterPro" id="IPR002938">
    <property type="entry name" value="FAD-bd"/>
</dbReference>
<dbReference type="AlphaFoldDB" id="A0AAD6U8N6"/>
<organism evidence="7 8">
    <name type="scientific">Mycena belliarum</name>
    <dbReference type="NCBI Taxonomy" id="1033014"/>
    <lineage>
        <taxon>Eukaryota</taxon>
        <taxon>Fungi</taxon>
        <taxon>Dikarya</taxon>
        <taxon>Basidiomycota</taxon>
        <taxon>Agaricomycotina</taxon>
        <taxon>Agaricomycetes</taxon>
        <taxon>Agaricomycetidae</taxon>
        <taxon>Agaricales</taxon>
        <taxon>Marasmiineae</taxon>
        <taxon>Mycenaceae</taxon>
        <taxon>Mycena</taxon>
    </lineage>
</organism>
<reference evidence="7" key="1">
    <citation type="submission" date="2023-03" db="EMBL/GenBank/DDBJ databases">
        <title>Massive genome expansion in bonnet fungi (Mycena s.s.) driven by repeated elements and novel gene families across ecological guilds.</title>
        <authorList>
            <consortium name="Lawrence Berkeley National Laboratory"/>
            <person name="Harder C.B."/>
            <person name="Miyauchi S."/>
            <person name="Viragh M."/>
            <person name="Kuo A."/>
            <person name="Thoen E."/>
            <person name="Andreopoulos B."/>
            <person name="Lu D."/>
            <person name="Skrede I."/>
            <person name="Drula E."/>
            <person name="Henrissat B."/>
            <person name="Morin E."/>
            <person name="Kohler A."/>
            <person name="Barry K."/>
            <person name="LaButti K."/>
            <person name="Morin E."/>
            <person name="Salamov A."/>
            <person name="Lipzen A."/>
            <person name="Mereny Z."/>
            <person name="Hegedus B."/>
            <person name="Baldrian P."/>
            <person name="Stursova M."/>
            <person name="Weitz H."/>
            <person name="Taylor A."/>
            <person name="Grigoriev I.V."/>
            <person name="Nagy L.G."/>
            <person name="Martin F."/>
            <person name="Kauserud H."/>
        </authorList>
    </citation>
    <scope>NUCLEOTIDE SEQUENCE</scope>
    <source>
        <strain evidence="7">CBHHK173m</strain>
    </source>
</reference>
<evidence type="ECO:0000313" key="8">
    <source>
        <dbReference type="Proteomes" id="UP001222325"/>
    </source>
</evidence>
<dbReference type="Gene3D" id="3.50.50.60">
    <property type="entry name" value="FAD/NAD(P)-binding domain"/>
    <property type="match status" value="1"/>
</dbReference>
<feature type="domain" description="FAD-binding" evidence="6">
    <location>
        <begin position="13"/>
        <end position="228"/>
    </location>
</feature>
<keyword evidence="2" id="KW-0285">Flavoprotein</keyword>
<dbReference type="PANTHER" id="PTHR13789:SF306">
    <property type="entry name" value="HYDROXYLASE, PUTATIVE-RELATED"/>
    <property type="match status" value="1"/>
</dbReference>
<sequence>MSTDRQASLKLTFLIIGGGLSGLACAYVLRNAGHDVVIFEQNSGRVKTEGSIRAPPNMTRLLSRWPGMAAFLEMHGTRCSGMSFRSGETSEPVGFMKFHEEIMSDLEADFLIIQHEHLRSHLTSLCLISGVLFKHAKAVSINKLADGTVSVVLEDGSGMRGDIVVGADGRNSFVRSFVIEEDTEPAHIVTGANVAISTKLLNEDPELQSLCEGNEVGVFAARSVERGGLTVTSDTLNLGLCAPAELDGSLDGDWYERYPLSLLRFDLSGYDERLQRLIQLGHSCHPTVHKVFEQTDMVGVDGTVVLVGDAAHPVLVSCRRSHVIEDAVTLGSLFSHLASRKQIPVFLETYEELRQARTSATQASEYQSLVQISLPRGEQQEARDEALRCTLSQEFDDFDNCSGSDLLVQAWEEYLVLFSYDARDEVDNWWSKWKFTVEK</sequence>
<proteinExistence type="inferred from homology"/>
<dbReference type="GO" id="GO:0004497">
    <property type="term" value="F:monooxygenase activity"/>
    <property type="evidence" value="ECO:0007669"/>
    <property type="project" value="UniProtKB-KW"/>
</dbReference>